<dbReference type="GO" id="GO:0005524">
    <property type="term" value="F:ATP binding"/>
    <property type="evidence" value="ECO:0007669"/>
    <property type="project" value="UniProtKB-KW"/>
</dbReference>
<evidence type="ECO:0000313" key="9">
    <source>
        <dbReference type="Proteomes" id="UP001189303"/>
    </source>
</evidence>
<sequence>MKAIEIADVRKRYKSLQALKGVSLSVEQGEFFGLLGPNGAGKTTLISILAGLNRADSGSVRVLGHDVVSDYRTARRKLGVVPQELVFDPFFTVRETLRLQSGYFGLTKNDDWIDEVMANLDLTNKADANMRALSGGMKRRVLVAQALVHRPPVIVLDEPTAGVDVELRQTLWKFISRLNREGHTVVLTTHYLEEAESLCDRIAMLKFGEVVALDRTANLLSQFAGLQLVLSFAKGALPASLESLRLPGNHGERGVRLRLSGYGEVEQILSTCRLAGCEIDDMEVAKADLEDVFVQIMRRESGLPLGPQAPAIPDSALEPAA</sequence>
<dbReference type="InterPro" id="IPR003593">
    <property type="entry name" value="AAA+_ATPase"/>
</dbReference>
<dbReference type="SMART" id="SM00382">
    <property type="entry name" value="AAA"/>
    <property type="match status" value="1"/>
</dbReference>
<feature type="domain" description="ABC transporter" evidence="6">
    <location>
        <begin position="4"/>
        <end position="232"/>
    </location>
</feature>
<dbReference type="InterPro" id="IPR050763">
    <property type="entry name" value="ABC_transporter_ATP-binding"/>
</dbReference>
<gene>
    <name evidence="7" type="primary">yadG</name>
    <name evidence="8" type="ORF">DEE74_14015</name>
    <name evidence="7" type="ORF">R38712_02848</name>
</gene>
<dbReference type="RefSeq" id="WP_009241934.1">
    <property type="nucleotide sequence ID" value="NZ_CABKQE010000005.1"/>
</dbReference>
<dbReference type="CDD" id="cd03230">
    <property type="entry name" value="ABC_DR_subfamily_A"/>
    <property type="match status" value="1"/>
</dbReference>
<protein>
    <submittedName>
        <fullName evidence="7 8">ABC transporter ATP-binding protein</fullName>
    </submittedName>
</protein>
<evidence type="ECO:0000256" key="4">
    <source>
        <dbReference type="ARBA" id="ARBA00022741"/>
    </source>
</evidence>
<dbReference type="GO" id="GO:0016887">
    <property type="term" value="F:ATP hydrolysis activity"/>
    <property type="evidence" value="ECO:0007669"/>
    <property type="project" value="InterPro"/>
</dbReference>
<dbReference type="Proteomes" id="UP001199322">
    <property type="component" value="Unassembled WGS sequence"/>
</dbReference>
<dbReference type="Proteomes" id="UP001189303">
    <property type="component" value="Unassembled WGS sequence"/>
</dbReference>
<accession>A0A2P4RF71</accession>
<keyword evidence="3" id="KW-0997">Cell inner membrane</keyword>
<proteinExistence type="predicted"/>
<dbReference type="PROSITE" id="PS00211">
    <property type="entry name" value="ABC_TRANSPORTER_1"/>
    <property type="match status" value="1"/>
</dbReference>
<keyword evidence="5 8" id="KW-0067">ATP-binding</keyword>
<evidence type="ECO:0000313" key="7">
    <source>
        <dbReference type="EMBL" id="CAJ0725858.1"/>
    </source>
</evidence>
<reference evidence="8" key="1">
    <citation type="submission" date="2018-06" db="EMBL/GenBank/DDBJ databases">
        <authorList>
            <person name="O'Rourke A."/>
        </authorList>
    </citation>
    <scope>NUCLEOTIDE SEQUENCE</scope>
    <source>
        <strain evidence="8">132550021-3</strain>
    </source>
</reference>
<dbReference type="SUPFAM" id="SSF52540">
    <property type="entry name" value="P-loop containing nucleoside triphosphate hydrolases"/>
    <property type="match status" value="1"/>
</dbReference>
<dbReference type="Pfam" id="PF00005">
    <property type="entry name" value="ABC_tran"/>
    <property type="match status" value="1"/>
</dbReference>
<keyword evidence="1" id="KW-0813">Transport</keyword>
<evidence type="ECO:0000313" key="10">
    <source>
        <dbReference type="Proteomes" id="UP001199322"/>
    </source>
</evidence>
<organism evidence="8 10">
    <name type="scientific">Ralstonia pickettii</name>
    <name type="common">Burkholderia pickettii</name>
    <dbReference type="NCBI Taxonomy" id="329"/>
    <lineage>
        <taxon>Bacteria</taxon>
        <taxon>Pseudomonadati</taxon>
        <taxon>Pseudomonadota</taxon>
        <taxon>Betaproteobacteria</taxon>
        <taxon>Burkholderiales</taxon>
        <taxon>Burkholderiaceae</taxon>
        <taxon>Ralstonia</taxon>
    </lineage>
</organism>
<keyword evidence="2" id="KW-1003">Cell membrane</keyword>
<evidence type="ECO:0000256" key="3">
    <source>
        <dbReference type="ARBA" id="ARBA00022519"/>
    </source>
</evidence>
<dbReference type="AlphaFoldDB" id="A0A2P4RF71"/>
<dbReference type="PANTHER" id="PTHR42711:SF10">
    <property type="entry name" value="ABC TRANSPORTER ATP-BINDING PROTEIN"/>
    <property type="match status" value="1"/>
</dbReference>
<dbReference type="InterPro" id="IPR017871">
    <property type="entry name" value="ABC_transporter-like_CS"/>
</dbReference>
<dbReference type="InterPro" id="IPR027417">
    <property type="entry name" value="P-loop_NTPase"/>
</dbReference>
<evidence type="ECO:0000256" key="5">
    <source>
        <dbReference type="ARBA" id="ARBA00022840"/>
    </source>
</evidence>
<dbReference type="PROSITE" id="PS50893">
    <property type="entry name" value="ABC_TRANSPORTER_2"/>
    <property type="match status" value="1"/>
</dbReference>
<dbReference type="EMBL" id="QGBI01000012">
    <property type="protein sequence ID" value="MBX3890980.1"/>
    <property type="molecule type" value="Genomic_DNA"/>
</dbReference>
<evidence type="ECO:0000256" key="2">
    <source>
        <dbReference type="ARBA" id="ARBA00022475"/>
    </source>
</evidence>
<keyword evidence="9" id="KW-1185">Reference proteome</keyword>
<reference evidence="7 9" key="2">
    <citation type="submission" date="2023-07" db="EMBL/GenBank/DDBJ databases">
        <authorList>
            <person name="Peeters C."/>
        </authorList>
    </citation>
    <scope>NUCLEOTIDE SEQUENCE [LARGE SCALE GENOMIC DNA]</scope>
    <source>
        <strain evidence="7 9">R-38712</strain>
    </source>
</reference>
<evidence type="ECO:0000259" key="6">
    <source>
        <dbReference type="PROSITE" id="PS50893"/>
    </source>
</evidence>
<dbReference type="EMBL" id="CATWFT010000008">
    <property type="protein sequence ID" value="CAJ0725858.1"/>
    <property type="molecule type" value="Genomic_DNA"/>
</dbReference>
<evidence type="ECO:0000313" key="8">
    <source>
        <dbReference type="EMBL" id="MBX3890980.1"/>
    </source>
</evidence>
<keyword evidence="4" id="KW-0547">Nucleotide-binding</keyword>
<dbReference type="PANTHER" id="PTHR42711">
    <property type="entry name" value="ABC TRANSPORTER ATP-BINDING PROTEIN"/>
    <property type="match status" value="1"/>
</dbReference>
<dbReference type="Gene3D" id="3.40.50.300">
    <property type="entry name" value="P-loop containing nucleotide triphosphate hydrolases"/>
    <property type="match status" value="1"/>
</dbReference>
<dbReference type="InterPro" id="IPR003439">
    <property type="entry name" value="ABC_transporter-like_ATP-bd"/>
</dbReference>
<keyword evidence="3" id="KW-0472">Membrane</keyword>
<name>A0A2P4RF71_RALPI</name>
<dbReference type="GeneID" id="61391378"/>
<evidence type="ECO:0000256" key="1">
    <source>
        <dbReference type="ARBA" id="ARBA00022448"/>
    </source>
</evidence>
<comment type="caution">
    <text evidence="8">The sequence shown here is derived from an EMBL/GenBank/DDBJ whole genome shotgun (WGS) entry which is preliminary data.</text>
</comment>